<proteinExistence type="inferred from homology"/>
<evidence type="ECO:0000256" key="2">
    <source>
        <dbReference type="ARBA" id="ARBA00010663"/>
    </source>
</evidence>
<dbReference type="SUPFAM" id="SSF81321">
    <property type="entry name" value="Family A G protein-coupled receptor-like"/>
    <property type="match status" value="1"/>
</dbReference>
<protein>
    <recommendedName>
        <fullName evidence="11">Vomeronasal type-1 receptor</fullName>
    </recommendedName>
</protein>
<accession>A0A3Q2KV06</accession>
<feature type="transmembrane region" description="Helical" evidence="11">
    <location>
        <begin position="59"/>
        <end position="80"/>
    </location>
</feature>
<dbReference type="InParanoid" id="A0A3Q2KV06"/>
<dbReference type="Proteomes" id="UP000002281">
    <property type="component" value="Chromosome 10"/>
</dbReference>
<evidence type="ECO:0000256" key="5">
    <source>
        <dbReference type="ARBA" id="ARBA00022692"/>
    </source>
</evidence>
<keyword evidence="7 11" id="KW-0297">G-protein coupled receptor</keyword>
<keyword evidence="10 11" id="KW-0807">Transducer</keyword>
<dbReference type="Pfam" id="PF03402">
    <property type="entry name" value="V1R"/>
    <property type="match status" value="1"/>
</dbReference>
<comment type="subcellular location">
    <subcellularLocation>
        <location evidence="1 11">Cell membrane</location>
        <topology evidence="1 11">Multi-pass membrane protein</topology>
    </subcellularLocation>
</comment>
<reference evidence="13 14" key="1">
    <citation type="journal article" date="2009" name="Science">
        <title>Genome sequence, comparative analysis, and population genetics of the domestic horse.</title>
        <authorList>
            <consortium name="Broad Institute Genome Sequencing Platform"/>
            <consortium name="Broad Institute Whole Genome Assembly Team"/>
            <person name="Wade C.M."/>
            <person name="Giulotto E."/>
            <person name="Sigurdsson S."/>
            <person name="Zoli M."/>
            <person name="Gnerre S."/>
            <person name="Imsland F."/>
            <person name="Lear T.L."/>
            <person name="Adelson D.L."/>
            <person name="Bailey E."/>
            <person name="Bellone R.R."/>
            <person name="Bloecker H."/>
            <person name="Distl O."/>
            <person name="Edgar R.C."/>
            <person name="Garber M."/>
            <person name="Leeb T."/>
            <person name="Mauceli E."/>
            <person name="MacLeod J.N."/>
            <person name="Penedo M.C.T."/>
            <person name="Raison J.M."/>
            <person name="Sharpe T."/>
            <person name="Vogel J."/>
            <person name="Andersson L."/>
            <person name="Antczak D.F."/>
            <person name="Biagi T."/>
            <person name="Binns M.M."/>
            <person name="Chowdhary B.P."/>
            <person name="Coleman S.J."/>
            <person name="Della Valle G."/>
            <person name="Fryc S."/>
            <person name="Guerin G."/>
            <person name="Hasegawa T."/>
            <person name="Hill E.W."/>
            <person name="Jurka J."/>
            <person name="Kiialainen A."/>
            <person name="Lindgren G."/>
            <person name="Liu J."/>
            <person name="Magnani E."/>
            <person name="Mickelson J.R."/>
            <person name="Murray J."/>
            <person name="Nergadze S.G."/>
            <person name="Onofrio R."/>
            <person name="Pedroni S."/>
            <person name="Piras M.F."/>
            <person name="Raudsepp T."/>
            <person name="Rocchi M."/>
            <person name="Roeed K.H."/>
            <person name="Ryder O.A."/>
            <person name="Searle S."/>
            <person name="Skow L."/>
            <person name="Swinburne J.E."/>
            <person name="Syvaenen A.C."/>
            <person name="Tozaki T."/>
            <person name="Valberg S.J."/>
            <person name="Vaudin M."/>
            <person name="White J.R."/>
            <person name="Zody M.C."/>
            <person name="Lander E.S."/>
            <person name="Lindblad-Toh K."/>
        </authorList>
    </citation>
    <scope>NUCLEOTIDE SEQUENCE [LARGE SCALE GENOMIC DNA]</scope>
    <source>
        <strain evidence="13 14">Thoroughbred</strain>
    </source>
</reference>
<dbReference type="Ensembl" id="ENSECAT00000040262.2">
    <property type="protein sequence ID" value="ENSECAP00000028032.2"/>
    <property type="gene ID" value="ENSECAG00000028104.2"/>
</dbReference>
<feature type="transmembrane region" description="Helical" evidence="11">
    <location>
        <begin position="240"/>
        <end position="263"/>
    </location>
</feature>
<dbReference type="GO" id="GO:0019236">
    <property type="term" value="P:response to pheromone"/>
    <property type="evidence" value="ECO:0007669"/>
    <property type="project" value="UniProtKB-KW"/>
</dbReference>
<evidence type="ECO:0000256" key="11">
    <source>
        <dbReference type="RuleBase" id="RU364061"/>
    </source>
</evidence>
<dbReference type="PROSITE" id="PS50262">
    <property type="entry name" value="G_PROTEIN_RECEP_F1_2"/>
    <property type="match status" value="1"/>
</dbReference>
<evidence type="ECO:0000256" key="4">
    <source>
        <dbReference type="ARBA" id="ARBA00022507"/>
    </source>
</evidence>
<dbReference type="GO" id="GO:0007606">
    <property type="term" value="P:sensory perception of chemical stimulus"/>
    <property type="evidence" value="ECO:0007669"/>
    <property type="project" value="UniProtKB-ARBA"/>
</dbReference>
<evidence type="ECO:0000256" key="1">
    <source>
        <dbReference type="ARBA" id="ARBA00004651"/>
    </source>
</evidence>
<keyword evidence="3 11" id="KW-1003">Cell membrane</keyword>
<evidence type="ECO:0000256" key="8">
    <source>
        <dbReference type="ARBA" id="ARBA00023136"/>
    </source>
</evidence>
<feature type="transmembrane region" description="Helical" evidence="11">
    <location>
        <begin position="20"/>
        <end position="39"/>
    </location>
</feature>
<keyword evidence="14" id="KW-1185">Reference proteome</keyword>
<sequence length="309" mass="34993">MSFLKGFLSTTGDVALKTIILSLFGIGAPANVVLFFHNVSPILLGQRQRPTHTILTHMAMANVLVLLCTGIPHMMTAFVLRKPLSSLGCKLVYYIRQVARSTCLCSTCVLSTYQFFTLVPERVMWMMLRGRAPKFIGPFCCNCWMFSFLINIYIPVKVTGPQDMGNDTDTQAKWFCSSSNPNASIVILWSVSDAMFIGLMIWASGSMVLLLHRHHQRVQHIHTRNTYQKYSPETRAAHTILMLVVTFVIFYMLNSIFTFYITACLDSRLWLMQISSVLVSCFPTLSPFLLIIRDPTTPSFCSLIVRYRG</sequence>
<dbReference type="PaxDb" id="9796-ENSECAP00000028032"/>
<evidence type="ECO:0000256" key="7">
    <source>
        <dbReference type="ARBA" id="ARBA00023040"/>
    </source>
</evidence>
<dbReference type="FunFam" id="1.20.1070.10:FF:000120">
    <property type="entry name" value="Vomeronasal type-1 receptor"/>
    <property type="match status" value="1"/>
</dbReference>
<dbReference type="GeneTree" id="ENSGT00960000186612"/>
<evidence type="ECO:0000256" key="9">
    <source>
        <dbReference type="ARBA" id="ARBA00023170"/>
    </source>
</evidence>
<feature type="domain" description="G-protein coupled receptors family 1 profile" evidence="12">
    <location>
        <begin position="30"/>
        <end position="290"/>
    </location>
</feature>
<name>A0A3Q2KV06_HORSE</name>
<dbReference type="InterPro" id="IPR004072">
    <property type="entry name" value="Vmron_rcpt_1"/>
</dbReference>
<dbReference type="GO" id="GO:0005886">
    <property type="term" value="C:plasma membrane"/>
    <property type="evidence" value="ECO:0000318"/>
    <property type="project" value="GO_Central"/>
</dbReference>
<keyword evidence="5 11" id="KW-0812">Transmembrane</keyword>
<evidence type="ECO:0000313" key="13">
    <source>
        <dbReference type="Ensembl" id="ENSECAP00000028032.2"/>
    </source>
</evidence>
<dbReference type="PANTHER" id="PTHR24062">
    <property type="entry name" value="VOMERONASAL TYPE-1 RECEPTOR"/>
    <property type="match status" value="1"/>
</dbReference>
<keyword evidence="4 11" id="KW-0589">Pheromone response</keyword>
<evidence type="ECO:0000313" key="14">
    <source>
        <dbReference type="Proteomes" id="UP000002281"/>
    </source>
</evidence>
<evidence type="ECO:0000256" key="10">
    <source>
        <dbReference type="ARBA" id="ARBA00023224"/>
    </source>
</evidence>
<evidence type="ECO:0000256" key="3">
    <source>
        <dbReference type="ARBA" id="ARBA00022475"/>
    </source>
</evidence>
<dbReference type="AlphaFoldDB" id="A0A3Q2KV06"/>
<comment type="similarity">
    <text evidence="2 11">Belongs to the G-protein coupled receptor 1 family.</text>
</comment>
<feature type="transmembrane region" description="Helical" evidence="11">
    <location>
        <begin position="187"/>
        <end position="211"/>
    </location>
</feature>
<dbReference type="OrthoDB" id="9606139at2759"/>
<feature type="transmembrane region" description="Helical" evidence="11">
    <location>
        <begin position="135"/>
        <end position="154"/>
    </location>
</feature>
<dbReference type="InterPro" id="IPR017452">
    <property type="entry name" value="GPCR_Rhodpsn_7TM"/>
</dbReference>
<feature type="transmembrane region" description="Helical" evidence="11">
    <location>
        <begin position="269"/>
        <end position="292"/>
    </location>
</feature>
<organism evidence="13 14">
    <name type="scientific">Equus caballus</name>
    <name type="common">Horse</name>
    <dbReference type="NCBI Taxonomy" id="9796"/>
    <lineage>
        <taxon>Eukaryota</taxon>
        <taxon>Metazoa</taxon>
        <taxon>Chordata</taxon>
        <taxon>Craniata</taxon>
        <taxon>Vertebrata</taxon>
        <taxon>Euteleostomi</taxon>
        <taxon>Mammalia</taxon>
        <taxon>Eutheria</taxon>
        <taxon>Laurasiatheria</taxon>
        <taxon>Perissodactyla</taxon>
        <taxon>Equidae</taxon>
        <taxon>Equus</taxon>
    </lineage>
</organism>
<keyword evidence="6 11" id="KW-1133">Transmembrane helix</keyword>
<dbReference type="Gene3D" id="1.20.1070.10">
    <property type="entry name" value="Rhodopsin 7-helix transmembrane proteins"/>
    <property type="match status" value="1"/>
</dbReference>
<evidence type="ECO:0000259" key="12">
    <source>
        <dbReference type="PROSITE" id="PS50262"/>
    </source>
</evidence>
<evidence type="ECO:0000256" key="6">
    <source>
        <dbReference type="ARBA" id="ARBA00022989"/>
    </source>
</evidence>
<dbReference type="GO" id="GO:0016503">
    <property type="term" value="F:pheromone receptor activity"/>
    <property type="evidence" value="ECO:0007669"/>
    <property type="project" value="InterPro"/>
</dbReference>
<reference evidence="13" key="2">
    <citation type="submission" date="2025-08" db="UniProtKB">
        <authorList>
            <consortium name="Ensembl"/>
        </authorList>
    </citation>
    <scope>IDENTIFICATION</scope>
    <source>
        <strain evidence="13">Thoroughbred</strain>
    </source>
</reference>
<keyword evidence="8 11" id="KW-0472">Membrane</keyword>
<reference evidence="13" key="3">
    <citation type="submission" date="2025-09" db="UniProtKB">
        <authorList>
            <consortium name="Ensembl"/>
        </authorList>
    </citation>
    <scope>IDENTIFICATION</scope>
    <source>
        <strain evidence="13">Thoroughbred</strain>
    </source>
</reference>
<gene>
    <name evidence="13" type="primary">LOC100629941</name>
</gene>
<dbReference type="GO" id="GO:0005550">
    <property type="term" value="F:pheromone binding"/>
    <property type="evidence" value="ECO:0000318"/>
    <property type="project" value="GO_Central"/>
</dbReference>
<keyword evidence="9 11" id="KW-0675">Receptor</keyword>